<evidence type="ECO:0000259" key="3">
    <source>
        <dbReference type="SMART" id="SM00128"/>
    </source>
</evidence>
<dbReference type="Pfam" id="PF22669">
    <property type="entry name" value="Exo_endo_phos2"/>
    <property type="match status" value="1"/>
</dbReference>
<dbReference type="GO" id="GO:0004439">
    <property type="term" value="F:phosphatidylinositol-4,5-bisphosphate 5-phosphatase activity"/>
    <property type="evidence" value="ECO:0007669"/>
    <property type="project" value="TreeGrafter"/>
</dbReference>
<organism evidence="4 5">
    <name type="scientific">Lophium mytilinum</name>
    <dbReference type="NCBI Taxonomy" id="390894"/>
    <lineage>
        <taxon>Eukaryota</taxon>
        <taxon>Fungi</taxon>
        <taxon>Dikarya</taxon>
        <taxon>Ascomycota</taxon>
        <taxon>Pezizomycotina</taxon>
        <taxon>Dothideomycetes</taxon>
        <taxon>Pleosporomycetidae</taxon>
        <taxon>Mytilinidiales</taxon>
        <taxon>Mytilinidiaceae</taxon>
        <taxon>Lophium</taxon>
    </lineage>
</organism>
<keyword evidence="2" id="KW-1133">Transmembrane helix</keyword>
<dbReference type="InterPro" id="IPR000300">
    <property type="entry name" value="IPPc"/>
</dbReference>
<dbReference type="PANTHER" id="PTHR11200">
    <property type="entry name" value="INOSITOL 5-PHOSPHATASE"/>
    <property type="match status" value="1"/>
</dbReference>
<proteinExistence type="predicted"/>
<keyword evidence="2" id="KW-0812">Transmembrane</keyword>
<evidence type="ECO:0000313" key="4">
    <source>
        <dbReference type="EMBL" id="KAF2492759.1"/>
    </source>
</evidence>
<dbReference type="Gene3D" id="3.60.10.10">
    <property type="entry name" value="Endonuclease/exonuclease/phosphatase"/>
    <property type="match status" value="1"/>
</dbReference>
<evidence type="ECO:0000256" key="2">
    <source>
        <dbReference type="SAM" id="Phobius"/>
    </source>
</evidence>
<reference evidence="4" key="1">
    <citation type="journal article" date="2020" name="Stud. Mycol.">
        <title>101 Dothideomycetes genomes: a test case for predicting lifestyles and emergence of pathogens.</title>
        <authorList>
            <person name="Haridas S."/>
            <person name="Albert R."/>
            <person name="Binder M."/>
            <person name="Bloem J."/>
            <person name="Labutti K."/>
            <person name="Salamov A."/>
            <person name="Andreopoulos B."/>
            <person name="Baker S."/>
            <person name="Barry K."/>
            <person name="Bills G."/>
            <person name="Bluhm B."/>
            <person name="Cannon C."/>
            <person name="Castanera R."/>
            <person name="Culley D."/>
            <person name="Daum C."/>
            <person name="Ezra D."/>
            <person name="Gonzalez J."/>
            <person name="Henrissat B."/>
            <person name="Kuo A."/>
            <person name="Liang C."/>
            <person name="Lipzen A."/>
            <person name="Lutzoni F."/>
            <person name="Magnuson J."/>
            <person name="Mondo S."/>
            <person name="Nolan M."/>
            <person name="Ohm R."/>
            <person name="Pangilinan J."/>
            <person name="Park H.-J."/>
            <person name="Ramirez L."/>
            <person name="Alfaro M."/>
            <person name="Sun H."/>
            <person name="Tritt A."/>
            <person name="Yoshinaga Y."/>
            <person name="Zwiers L.-H."/>
            <person name="Turgeon B."/>
            <person name="Goodwin S."/>
            <person name="Spatafora J."/>
            <person name="Crous P."/>
            <person name="Grigoriev I."/>
        </authorList>
    </citation>
    <scope>NUCLEOTIDE SEQUENCE</scope>
    <source>
        <strain evidence="4">CBS 269.34</strain>
    </source>
</reference>
<accession>A0A6A6QKY3</accession>
<sequence length="418" mass="45695">MPSLEAYLVTFNCARELVNPDTLAPHLFDALPPGAVLPDVVAIALQEVAPIAYSFLGGSYLKPYFNQVAATVQLAAKLHGDDAQPYDHFTTRSLGMTALMLFWKPAVASKIQWVQSAGAGVGLWDMGNKGAVGVRVGLALDSSDQTFDITFVSGHLAPMEGEVPRRNQDWENIVRNLVFINDETPKSSGEEQPLLSSPSALPRDNTGLYHPGNHIFVAGDLNYRTHDTPPEPSSHIDYPQPTPSSNSPTHFSHFLKTDQLARELDANRTLHGFSEAPITFPPTYKHSHKPSSSSDADEQWQWAKHRYPSWCDRILFLPPLQPHIYTSLALQKTSDHQPVALSVSISLDPLDRVHDAEPPFPLNKDWRARADAARRKEIAVGAMSYLALTRSGNAVLVGVVAVVVAGVVMATWMSAGDG</sequence>
<keyword evidence="5" id="KW-1185">Reference proteome</keyword>
<feature type="region of interest" description="Disordered" evidence="1">
    <location>
        <begin position="184"/>
        <end position="203"/>
    </location>
</feature>
<feature type="region of interest" description="Disordered" evidence="1">
    <location>
        <begin position="224"/>
        <end position="249"/>
    </location>
</feature>
<dbReference type="Proteomes" id="UP000799750">
    <property type="component" value="Unassembled WGS sequence"/>
</dbReference>
<dbReference type="SMART" id="SM00128">
    <property type="entry name" value="IPPc"/>
    <property type="match status" value="1"/>
</dbReference>
<dbReference type="GO" id="GO:0046856">
    <property type="term" value="P:phosphatidylinositol dephosphorylation"/>
    <property type="evidence" value="ECO:0007669"/>
    <property type="project" value="InterPro"/>
</dbReference>
<evidence type="ECO:0000256" key="1">
    <source>
        <dbReference type="SAM" id="MobiDB-lite"/>
    </source>
</evidence>
<feature type="domain" description="Inositol polyphosphate-related phosphatase" evidence="3">
    <location>
        <begin position="2"/>
        <end position="351"/>
    </location>
</feature>
<keyword evidence="2" id="KW-0472">Membrane</keyword>
<evidence type="ECO:0000313" key="5">
    <source>
        <dbReference type="Proteomes" id="UP000799750"/>
    </source>
</evidence>
<gene>
    <name evidence="4" type="ORF">BU16DRAFT_89869</name>
</gene>
<dbReference type="SUPFAM" id="SSF56219">
    <property type="entry name" value="DNase I-like"/>
    <property type="match status" value="1"/>
</dbReference>
<name>A0A6A6QKY3_9PEZI</name>
<dbReference type="InterPro" id="IPR046985">
    <property type="entry name" value="IP5"/>
</dbReference>
<dbReference type="AlphaFoldDB" id="A0A6A6QKY3"/>
<dbReference type="InterPro" id="IPR036691">
    <property type="entry name" value="Endo/exonu/phosph_ase_sf"/>
</dbReference>
<dbReference type="PANTHER" id="PTHR11200:SF286">
    <property type="entry name" value="5-PHOSPHATASE, PUTATIVE (AFU_ORTHOLOGUE AFUA_5G07600)-RELATED"/>
    <property type="match status" value="1"/>
</dbReference>
<feature type="transmembrane region" description="Helical" evidence="2">
    <location>
        <begin position="393"/>
        <end position="415"/>
    </location>
</feature>
<dbReference type="EMBL" id="MU004193">
    <property type="protein sequence ID" value="KAF2492759.1"/>
    <property type="molecule type" value="Genomic_DNA"/>
</dbReference>
<protein>
    <submittedName>
        <fullName evidence="4">DNase I-like protein</fullName>
    </submittedName>
</protein>
<dbReference type="OrthoDB" id="62798at2759"/>